<keyword evidence="6" id="KW-0687">Ribonucleoprotein</keyword>
<dbReference type="Pfam" id="PF09812">
    <property type="entry name" value="MRP-L28"/>
    <property type="match status" value="1"/>
</dbReference>
<reference evidence="10" key="1">
    <citation type="submission" date="2025-08" db="UniProtKB">
        <authorList>
            <consortium name="RefSeq"/>
        </authorList>
    </citation>
    <scope>IDENTIFICATION</scope>
    <source>
        <tissue evidence="10">Gonads</tissue>
    </source>
</reference>
<dbReference type="AlphaFoldDB" id="A0A1S3IMS1"/>
<evidence type="ECO:0000256" key="1">
    <source>
        <dbReference type="ARBA" id="ARBA00004173"/>
    </source>
</evidence>
<dbReference type="Proteomes" id="UP000085678">
    <property type="component" value="Unplaced"/>
</dbReference>
<dbReference type="GeneID" id="106165749"/>
<evidence type="ECO:0000256" key="8">
    <source>
        <dbReference type="SAM" id="MobiDB-lite"/>
    </source>
</evidence>
<keyword evidence="3" id="KW-0809">Transit peptide</keyword>
<dbReference type="PANTHER" id="PTHR13359:SF2">
    <property type="entry name" value="LARGE RIBOSOMAL SUBUNIT PROTEIN ML40"/>
    <property type="match status" value="1"/>
</dbReference>
<gene>
    <name evidence="10" type="primary">LOC106165749</name>
</gene>
<comment type="subcellular location">
    <subcellularLocation>
        <location evidence="1">Mitochondrion</location>
    </subcellularLocation>
</comment>
<evidence type="ECO:0000256" key="2">
    <source>
        <dbReference type="ARBA" id="ARBA00009360"/>
    </source>
</evidence>
<keyword evidence="5" id="KW-0496">Mitochondrion</keyword>
<dbReference type="OrthoDB" id="5977625at2759"/>
<sequence length="216" mass="25042">MALSTEQKAAVQLSRLFISRCSPGSYLTRAISTKSTPDCFRISLQVNSGPPVKKVHVDHRILTPARQEKLAKEREKLMRRLEKNAGQKKPIEEVDNWQLQSQLMTRARWSVITPEAQETRAVLLRDWSRYRFIEHKKVNKAINIARASRDRALLELQKESEELYQKAIQPDKTLTPYTFKGPKHSPPIPGYQPEDGFWEDATPTYETPEELKQFKI</sequence>
<evidence type="ECO:0000256" key="7">
    <source>
        <dbReference type="ARBA" id="ARBA00035192"/>
    </source>
</evidence>
<organism evidence="9 10">
    <name type="scientific">Lingula anatina</name>
    <name type="common">Brachiopod</name>
    <name type="synonym">Lingula unguis</name>
    <dbReference type="NCBI Taxonomy" id="7574"/>
    <lineage>
        <taxon>Eukaryota</taxon>
        <taxon>Metazoa</taxon>
        <taxon>Spiralia</taxon>
        <taxon>Lophotrochozoa</taxon>
        <taxon>Brachiopoda</taxon>
        <taxon>Linguliformea</taxon>
        <taxon>Lingulata</taxon>
        <taxon>Lingulida</taxon>
        <taxon>Linguloidea</taxon>
        <taxon>Lingulidae</taxon>
        <taxon>Lingula</taxon>
    </lineage>
</organism>
<dbReference type="Gene3D" id="6.10.250.3440">
    <property type="match status" value="1"/>
</dbReference>
<dbReference type="RefSeq" id="XP_013399535.1">
    <property type="nucleotide sequence ID" value="XM_013544081.2"/>
</dbReference>
<feature type="region of interest" description="Disordered" evidence="8">
    <location>
        <begin position="174"/>
        <end position="202"/>
    </location>
</feature>
<evidence type="ECO:0000313" key="9">
    <source>
        <dbReference type="Proteomes" id="UP000085678"/>
    </source>
</evidence>
<protein>
    <recommendedName>
        <fullName evidence="7">Large ribosomal subunit protein mL40</fullName>
    </recommendedName>
</protein>
<evidence type="ECO:0000256" key="3">
    <source>
        <dbReference type="ARBA" id="ARBA00022946"/>
    </source>
</evidence>
<dbReference type="KEGG" id="lak:106165749"/>
<dbReference type="InterPro" id="IPR019192">
    <property type="entry name" value="Ribosomal_mL40"/>
</dbReference>
<evidence type="ECO:0000256" key="6">
    <source>
        <dbReference type="ARBA" id="ARBA00023274"/>
    </source>
</evidence>
<keyword evidence="9" id="KW-1185">Reference proteome</keyword>
<evidence type="ECO:0000313" key="10">
    <source>
        <dbReference type="RefSeq" id="XP_013399535.1"/>
    </source>
</evidence>
<dbReference type="InterPro" id="IPR039145">
    <property type="entry name" value="Ribosomal_mL40_metazoa/plant"/>
</dbReference>
<name>A0A1S3IMS1_LINAN</name>
<proteinExistence type="inferred from homology"/>
<dbReference type="PANTHER" id="PTHR13359">
    <property type="entry name" value="39S RIBOSOMAL PROTEIN L40, MITOCHONDRIAL"/>
    <property type="match status" value="1"/>
</dbReference>
<accession>A0A1S3IMS1</accession>
<dbReference type="InParanoid" id="A0A1S3IMS1"/>
<keyword evidence="4 10" id="KW-0689">Ribosomal protein</keyword>
<dbReference type="STRING" id="7574.A0A1S3IMS1"/>
<evidence type="ECO:0000256" key="5">
    <source>
        <dbReference type="ARBA" id="ARBA00023128"/>
    </source>
</evidence>
<evidence type="ECO:0000256" key="4">
    <source>
        <dbReference type="ARBA" id="ARBA00022980"/>
    </source>
</evidence>
<comment type="similarity">
    <text evidence="2">Belongs to the mitochondrion-specific ribosomal protein mL40 family.</text>
</comment>
<dbReference type="GO" id="GO:0005762">
    <property type="term" value="C:mitochondrial large ribosomal subunit"/>
    <property type="evidence" value="ECO:0007669"/>
    <property type="project" value="InterPro"/>
</dbReference>
<dbReference type="FunCoup" id="A0A1S3IMS1">
    <property type="interactions" value="1016"/>
</dbReference>